<dbReference type="EMBL" id="CAJPDS010000030">
    <property type="protein sequence ID" value="CAF9922441.1"/>
    <property type="molecule type" value="Genomic_DNA"/>
</dbReference>
<dbReference type="InterPro" id="IPR032465">
    <property type="entry name" value="ACMSD"/>
</dbReference>
<keyword evidence="6" id="KW-1185">Reference proteome</keyword>
<dbReference type="AlphaFoldDB" id="A0A8H3FD67"/>
<evidence type="ECO:0000259" key="4">
    <source>
        <dbReference type="Pfam" id="PF04909"/>
    </source>
</evidence>
<dbReference type="PANTHER" id="PTHR21240:SF31">
    <property type="entry name" value="AMIDOHYDROLASE FAMILY PROTEIN (AFU_ORTHOLOGUE AFUA_7G05840)"/>
    <property type="match status" value="1"/>
</dbReference>
<comment type="caution">
    <text evidence="5">The sequence shown here is derived from an EMBL/GenBank/DDBJ whole genome shotgun (WGS) entry which is preliminary data.</text>
</comment>
<dbReference type="InterPro" id="IPR006680">
    <property type="entry name" value="Amidohydro-rel"/>
</dbReference>
<dbReference type="InterPro" id="IPR032466">
    <property type="entry name" value="Metal_Hydrolase"/>
</dbReference>
<dbReference type="OrthoDB" id="432010at2759"/>
<protein>
    <recommendedName>
        <fullName evidence="4">Amidohydrolase-related domain-containing protein</fullName>
    </recommendedName>
</protein>
<dbReference type="Gene3D" id="3.20.20.140">
    <property type="entry name" value="Metal-dependent hydrolases"/>
    <property type="match status" value="1"/>
</dbReference>
<evidence type="ECO:0000256" key="2">
    <source>
        <dbReference type="ARBA" id="ARBA00023239"/>
    </source>
</evidence>
<keyword evidence="1 3" id="KW-0210">Decarboxylase</keyword>
<evidence type="ECO:0000313" key="5">
    <source>
        <dbReference type="EMBL" id="CAF9922441.1"/>
    </source>
</evidence>
<dbReference type="GO" id="GO:0016831">
    <property type="term" value="F:carboxy-lyase activity"/>
    <property type="evidence" value="ECO:0007669"/>
    <property type="project" value="UniProtKB-KW"/>
</dbReference>
<proteinExistence type="inferred from homology"/>
<feature type="domain" description="Amidohydrolase-related" evidence="4">
    <location>
        <begin position="71"/>
        <end position="309"/>
    </location>
</feature>
<gene>
    <name evidence="5" type="ORF">HETSPECPRED_005071</name>
</gene>
<evidence type="ECO:0000256" key="1">
    <source>
        <dbReference type="ARBA" id="ARBA00022793"/>
    </source>
</evidence>
<dbReference type="PANTHER" id="PTHR21240">
    <property type="entry name" value="2-AMINO-3-CARBOXYLMUCONATE-6-SEMIALDEHYDE DECARBOXYLASE"/>
    <property type="match status" value="1"/>
</dbReference>
<accession>A0A8H3FD67</accession>
<keyword evidence="2 3" id="KW-0456">Lyase</keyword>
<reference evidence="5" key="1">
    <citation type="submission" date="2021-03" db="EMBL/GenBank/DDBJ databases">
        <authorList>
            <person name="Tagirdzhanova G."/>
        </authorList>
    </citation>
    <scope>NUCLEOTIDE SEQUENCE</scope>
</reference>
<dbReference type="GO" id="GO:0019748">
    <property type="term" value="P:secondary metabolic process"/>
    <property type="evidence" value="ECO:0007669"/>
    <property type="project" value="TreeGrafter"/>
</dbReference>
<dbReference type="GO" id="GO:0016787">
    <property type="term" value="F:hydrolase activity"/>
    <property type="evidence" value="ECO:0007669"/>
    <property type="project" value="InterPro"/>
</dbReference>
<organism evidence="5 6">
    <name type="scientific">Heterodermia speciosa</name>
    <dbReference type="NCBI Taxonomy" id="116794"/>
    <lineage>
        <taxon>Eukaryota</taxon>
        <taxon>Fungi</taxon>
        <taxon>Dikarya</taxon>
        <taxon>Ascomycota</taxon>
        <taxon>Pezizomycotina</taxon>
        <taxon>Lecanoromycetes</taxon>
        <taxon>OSLEUM clade</taxon>
        <taxon>Lecanoromycetidae</taxon>
        <taxon>Caliciales</taxon>
        <taxon>Physciaceae</taxon>
        <taxon>Heterodermia</taxon>
    </lineage>
</organism>
<dbReference type="Pfam" id="PF04909">
    <property type="entry name" value="Amidohydro_2"/>
    <property type="match status" value="1"/>
</dbReference>
<name>A0A8H3FD67_9LECA</name>
<comment type="similarity">
    <text evidence="3">Belongs to the metallo-dependent hydrolases superfamily.</text>
</comment>
<sequence>MPEIHAGGDFLAPAYMVGKIALEEAIHMPETVDECKKLALPSQGDAFAEQMLDIHGERLEIMTRYNVELFVLSLASPGPQGQHDKEKAEELARRANDYMAEQVAKNPKRFAGFCVLSMHNAHQAAEELRRCVTELGLKGVILNDFQSAGSDGETMLMYDQPEYDPFWAAVQELDTVVYMHPRLASPHLQKELWDPRRWLSIASLQFAQDLQRHILGICVNGVFDRFPGVKMIIGHLGEMITGHLWRIDHWMVRHYRHKGLPMEKPVRYYFQKNIWLTTSGHFSTPDLMSAITAVGADRIMFSIDHPFEDIEEAAICWDALQVNPMDKVNMVGVFAAGVPQHRIADC</sequence>
<dbReference type="Proteomes" id="UP000664521">
    <property type="component" value="Unassembled WGS sequence"/>
</dbReference>
<dbReference type="GO" id="GO:0005829">
    <property type="term" value="C:cytosol"/>
    <property type="evidence" value="ECO:0007669"/>
    <property type="project" value="TreeGrafter"/>
</dbReference>
<evidence type="ECO:0000313" key="6">
    <source>
        <dbReference type="Proteomes" id="UP000664521"/>
    </source>
</evidence>
<dbReference type="SUPFAM" id="SSF51556">
    <property type="entry name" value="Metallo-dependent hydrolases"/>
    <property type="match status" value="1"/>
</dbReference>
<evidence type="ECO:0000256" key="3">
    <source>
        <dbReference type="RuleBase" id="RU366045"/>
    </source>
</evidence>